<keyword evidence="9" id="KW-0961">Cell wall biogenesis/degradation</keyword>
<gene>
    <name evidence="13" type="ORF">MNBD_BACTEROID03-221</name>
</gene>
<evidence type="ECO:0000256" key="3">
    <source>
        <dbReference type="ARBA" id="ARBA00022618"/>
    </source>
</evidence>
<dbReference type="Gene3D" id="3.90.190.20">
    <property type="entry name" value="Mur ligase, C-terminal domain"/>
    <property type="match status" value="1"/>
</dbReference>
<dbReference type="SUPFAM" id="SSF53623">
    <property type="entry name" value="MurD-like peptide ligases, catalytic domain"/>
    <property type="match status" value="1"/>
</dbReference>
<evidence type="ECO:0000256" key="5">
    <source>
        <dbReference type="ARBA" id="ARBA00022840"/>
    </source>
</evidence>
<feature type="domain" description="Mur ligase central" evidence="12">
    <location>
        <begin position="96"/>
        <end position="275"/>
    </location>
</feature>
<keyword evidence="3" id="KW-0132">Cell division</keyword>
<dbReference type="GO" id="GO:0009252">
    <property type="term" value="P:peptidoglycan biosynthetic process"/>
    <property type="evidence" value="ECO:0007669"/>
    <property type="project" value="UniProtKB-KW"/>
</dbReference>
<dbReference type="InterPro" id="IPR013221">
    <property type="entry name" value="Mur_ligase_cen"/>
</dbReference>
<feature type="domain" description="Mur ligase C-terminal" evidence="11">
    <location>
        <begin position="299"/>
        <end position="378"/>
    </location>
</feature>
<keyword evidence="8" id="KW-0131">Cell cycle</keyword>
<dbReference type="GO" id="GO:0051301">
    <property type="term" value="P:cell division"/>
    <property type="evidence" value="ECO:0007669"/>
    <property type="project" value="UniProtKB-KW"/>
</dbReference>
<dbReference type="InterPro" id="IPR005863">
    <property type="entry name" value="UDP-N-AcMur_synth"/>
</dbReference>
<evidence type="ECO:0000313" key="13">
    <source>
        <dbReference type="EMBL" id="VAW12196.1"/>
    </source>
</evidence>
<keyword evidence="2 13" id="KW-0436">Ligase</keyword>
<keyword evidence="1" id="KW-0963">Cytoplasm</keyword>
<dbReference type="Pfam" id="PF02875">
    <property type="entry name" value="Mur_ligase_C"/>
    <property type="match status" value="1"/>
</dbReference>
<evidence type="ECO:0000256" key="1">
    <source>
        <dbReference type="ARBA" id="ARBA00022490"/>
    </source>
</evidence>
<dbReference type="AlphaFoldDB" id="A0A3B0TYL0"/>
<dbReference type="EMBL" id="UOEL01000082">
    <property type="protein sequence ID" value="VAW12196.1"/>
    <property type="molecule type" value="Genomic_DNA"/>
</dbReference>
<sequence>MTIAELHLLFSTHYKVSTDTRKITVNCIFFALKGDNFNGNIYASDALKKGASYAVVDEKEQVVSDKFILVDDVLKTLQDLATYHRDQSSAKVIGLTGSNGKTTTKELIMAVLSKKNRTIATIGNLNNHIGVPLTLLSIRPDTEIAVVEMGANHKKEIAFLCNIAQPDFGYITNFGKAHLEGFGSEKGVIEGKSELYDYLLSNNKAIFLNADDPIQLEKLKGHIKKFGFSTENRQYYKIEFLSADPFVKIKVEDNTITSHLIGSYNFTNCAAAILMGKYFNVPLQDIKIAIEKYIPENNRSQILEKNGHHIILDAYNANPSSMKAALENFDTMQGGNKIAFLGDMFELGETAAVEHKIIADLTEQMNFDDVYLIGENFNAVNTPLKTFESYQAVETFLKKNKLPHNSDLLIKGSRGMALERLLNLI</sequence>
<evidence type="ECO:0000256" key="8">
    <source>
        <dbReference type="ARBA" id="ARBA00023306"/>
    </source>
</evidence>
<dbReference type="Pfam" id="PF08245">
    <property type="entry name" value="Mur_ligase_M"/>
    <property type="match status" value="1"/>
</dbReference>
<dbReference type="InterPro" id="IPR035911">
    <property type="entry name" value="MurE/MurF_N"/>
</dbReference>
<evidence type="ECO:0000256" key="7">
    <source>
        <dbReference type="ARBA" id="ARBA00022984"/>
    </source>
</evidence>
<dbReference type="PANTHER" id="PTHR43024:SF1">
    <property type="entry name" value="UDP-N-ACETYLMURAMOYL-TRIPEPTIDE--D-ALANYL-D-ALANINE LIGASE"/>
    <property type="match status" value="1"/>
</dbReference>
<evidence type="ECO:0000256" key="10">
    <source>
        <dbReference type="ARBA" id="ARBA00031461"/>
    </source>
</evidence>
<dbReference type="PANTHER" id="PTHR43024">
    <property type="entry name" value="UDP-N-ACETYLMURAMOYL-TRIPEPTIDE--D-ALANYL-D-ALANINE LIGASE"/>
    <property type="match status" value="1"/>
</dbReference>
<reference evidence="13" key="1">
    <citation type="submission" date="2018-06" db="EMBL/GenBank/DDBJ databases">
        <authorList>
            <person name="Zhirakovskaya E."/>
        </authorList>
    </citation>
    <scope>NUCLEOTIDE SEQUENCE</scope>
</reference>
<keyword evidence="5" id="KW-0067">ATP-binding</keyword>
<dbReference type="InterPro" id="IPR004101">
    <property type="entry name" value="Mur_ligase_C"/>
</dbReference>
<dbReference type="Gene3D" id="3.40.1390.10">
    <property type="entry name" value="MurE/MurF, N-terminal domain"/>
    <property type="match status" value="1"/>
</dbReference>
<name>A0A3B0TYL0_9ZZZZ</name>
<evidence type="ECO:0000256" key="2">
    <source>
        <dbReference type="ARBA" id="ARBA00022598"/>
    </source>
</evidence>
<organism evidence="13">
    <name type="scientific">hydrothermal vent metagenome</name>
    <dbReference type="NCBI Taxonomy" id="652676"/>
    <lineage>
        <taxon>unclassified sequences</taxon>
        <taxon>metagenomes</taxon>
        <taxon>ecological metagenomes</taxon>
    </lineage>
</organism>
<dbReference type="Gene3D" id="3.40.1190.10">
    <property type="entry name" value="Mur-like, catalytic domain"/>
    <property type="match status" value="1"/>
</dbReference>
<keyword evidence="6" id="KW-0133">Cell shape</keyword>
<keyword evidence="4" id="KW-0547">Nucleotide-binding</keyword>
<evidence type="ECO:0000259" key="12">
    <source>
        <dbReference type="Pfam" id="PF08245"/>
    </source>
</evidence>
<evidence type="ECO:0000256" key="6">
    <source>
        <dbReference type="ARBA" id="ARBA00022960"/>
    </source>
</evidence>
<evidence type="ECO:0000256" key="9">
    <source>
        <dbReference type="ARBA" id="ARBA00023316"/>
    </source>
</evidence>
<dbReference type="SUPFAM" id="SSF53244">
    <property type="entry name" value="MurD-like peptide ligases, peptide-binding domain"/>
    <property type="match status" value="1"/>
</dbReference>
<proteinExistence type="inferred from homology"/>
<keyword evidence="7" id="KW-0573">Peptidoglycan synthesis</keyword>
<accession>A0A3B0TYL0</accession>
<dbReference type="GO" id="GO:0071555">
    <property type="term" value="P:cell wall organization"/>
    <property type="evidence" value="ECO:0007669"/>
    <property type="project" value="UniProtKB-KW"/>
</dbReference>
<dbReference type="GO" id="GO:0008360">
    <property type="term" value="P:regulation of cell shape"/>
    <property type="evidence" value="ECO:0007669"/>
    <property type="project" value="UniProtKB-KW"/>
</dbReference>
<dbReference type="GO" id="GO:0047480">
    <property type="term" value="F:UDP-N-acetylmuramoyl-tripeptide-D-alanyl-D-alanine ligase activity"/>
    <property type="evidence" value="ECO:0007669"/>
    <property type="project" value="InterPro"/>
</dbReference>
<dbReference type="NCBIfam" id="TIGR01143">
    <property type="entry name" value="murF"/>
    <property type="match status" value="1"/>
</dbReference>
<dbReference type="SUPFAM" id="SSF63418">
    <property type="entry name" value="MurE/MurF N-terminal domain"/>
    <property type="match status" value="1"/>
</dbReference>
<dbReference type="InterPro" id="IPR036565">
    <property type="entry name" value="Mur-like_cat_sf"/>
</dbReference>
<dbReference type="GO" id="GO:0005524">
    <property type="term" value="F:ATP binding"/>
    <property type="evidence" value="ECO:0007669"/>
    <property type="project" value="UniProtKB-KW"/>
</dbReference>
<evidence type="ECO:0000256" key="4">
    <source>
        <dbReference type="ARBA" id="ARBA00022741"/>
    </source>
</evidence>
<evidence type="ECO:0000259" key="11">
    <source>
        <dbReference type="Pfam" id="PF02875"/>
    </source>
</evidence>
<dbReference type="InterPro" id="IPR036615">
    <property type="entry name" value="Mur_ligase_C_dom_sf"/>
</dbReference>
<protein>
    <recommendedName>
        <fullName evidence="10">UDP-MurNAc-pentapeptide synthetase</fullName>
    </recommendedName>
</protein>
<dbReference type="HAMAP" id="MF_02019">
    <property type="entry name" value="MurF"/>
    <property type="match status" value="1"/>
</dbReference>
<dbReference type="InterPro" id="IPR051046">
    <property type="entry name" value="MurCDEF_CellWall_CoF430Synth"/>
</dbReference>